<evidence type="ECO:0000256" key="2">
    <source>
        <dbReference type="ARBA" id="ARBA00022837"/>
    </source>
</evidence>
<feature type="domain" description="EF-hand" evidence="3">
    <location>
        <begin position="6"/>
        <end position="41"/>
    </location>
</feature>
<keyword evidence="1" id="KW-0677">Repeat</keyword>
<dbReference type="Proteomes" id="UP001497525">
    <property type="component" value="Unassembled WGS sequence"/>
</dbReference>
<protein>
    <recommendedName>
        <fullName evidence="3">EF-hand domain-containing protein</fullName>
    </recommendedName>
</protein>
<gene>
    <name evidence="4" type="ORF">CDAUBV1_LOCUS14726</name>
</gene>
<evidence type="ECO:0000259" key="3">
    <source>
        <dbReference type="PROSITE" id="PS50222"/>
    </source>
</evidence>
<dbReference type="Gene3D" id="1.10.238.10">
    <property type="entry name" value="EF-hand"/>
    <property type="match status" value="2"/>
</dbReference>
<keyword evidence="2" id="KW-0106">Calcium</keyword>
<dbReference type="PANTHER" id="PTHR23048">
    <property type="entry name" value="MYOSIN LIGHT CHAIN 1, 3"/>
    <property type="match status" value="1"/>
</dbReference>
<dbReference type="FunFam" id="1.10.238.10:FF:000003">
    <property type="entry name" value="Calmodulin A"/>
    <property type="match status" value="1"/>
</dbReference>
<sequence length="146" mass="17471">MSEIEAYKKMIELGFDHIDRDHSGKITRKEASDFLLTFGFRDIDVDEFMRPYDQNKDKKISKDEYQEMVHKINASRVTEAQLRREFQIADRDKSGKVSAAELRHYLEKHKNLVTEKQVDAWIQENDKNHDGKLNYNEFLNFMRQKL</sequence>
<organism evidence="4 5">
    <name type="scientific">Calicophoron daubneyi</name>
    <name type="common">Rumen fluke</name>
    <name type="synonym">Paramphistomum daubneyi</name>
    <dbReference type="NCBI Taxonomy" id="300641"/>
    <lineage>
        <taxon>Eukaryota</taxon>
        <taxon>Metazoa</taxon>
        <taxon>Spiralia</taxon>
        <taxon>Lophotrochozoa</taxon>
        <taxon>Platyhelminthes</taxon>
        <taxon>Trematoda</taxon>
        <taxon>Digenea</taxon>
        <taxon>Plagiorchiida</taxon>
        <taxon>Pronocephalata</taxon>
        <taxon>Paramphistomoidea</taxon>
        <taxon>Paramphistomidae</taxon>
        <taxon>Calicophoron</taxon>
    </lineage>
</organism>
<dbReference type="InterPro" id="IPR011992">
    <property type="entry name" value="EF-hand-dom_pair"/>
</dbReference>
<dbReference type="PROSITE" id="PS50222">
    <property type="entry name" value="EF_HAND_2"/>
    <property type="match status" value="4"/>
</dbReference>
<feature type="domain" description="EF-hand" evidence="3">
    <location>
        <begin position="44"/>
        <end position="75"/>
    </location>
</feature>
<evidence type="ECO:0000256" key="1">
    <source>
        <dbReference type="ARBA" id="ARBA00022737"/>
    </source>
</evidence>
<dbReference type="GO" id="GO:0016460">
    <property type="term" value="C:myosin II complex"/>
    <property type="evidence" value="ECO:0007669"/>
    <property type="project" value="TreeGrafter"/>
</dbReference>
<dbReference type="InterPro" id="IPR002048">
    <property type="entry name" value="EF_hand_dom"/>
</dbReference>
<dbReference type="CDD" id="cd00051">
    <property type="entry name" value="EFh"/>
    <property type="match status" value="1"/>
</dbReference>
<dbReference type="InterPro" id="IPR050230">
    <property type="entry name" value="CALM/Myosin/TropC-like"/>
</dbReference>
<accession>A0AAV2TT40</accession>
<evidence type="ECO:0000313" key="5">
    <source>
        <dbReference type="Proteomes" id="UP001497525"/>
    </source>
</evidence>
<feature type="domain" description="EF-hand" evidence="3">
    <location>
        <begin position="113"/>
        <end position="146"/>
    </location>
</feature>
<name>A0AAV2TT40_CALDB</name>
<proteinExistence type="predicted"/>
<dbReference type="Pfam" id="PF13499">
    <property type="entry name" value="EF-hand_7"/>
    <property type="match status" value="2"/>
</dbReference>
<feature type="domain" description="EF-hand" evidence="3">
    <location>
        <begin position="77"/>
        <end position="112"/>
    </location>
</feature>
<dbReference type="SUPFAM" id="SSF47473">
    <property type="entry name" value="EF-hand"/>
    <property type="match status" value="1"/>
</dbReference>
<evidence type="ECO:0000313" key="4">
    <source>
        <dbReference type="EMBL" id="CAL5139607.1"/>
    </source>
</evidence>
<dbReference type="AlphaFoldDB" id="A0AAV2TT40"/>
<dbReference type="EMBL" id="CAXLJL010000612">
    <property type="protein sequence ID" value="CAL5139607.1"/>
    <property type="molecule type" value="Genomic_DNA"/>
</dbReference>
<dbReference type="InterPro" id="IPR018247">
    <property type="entry name" value="EF_Hand_1_Ca_BS"/>
</dbReference>
<dbReference type="PROSITE" id="PS00018">
    <property type="entry name" value="EF_HAND_1"/>
    <property type="match status" value="3"/>
</dbReference>
<reference evidence="4" key="1">
    <citation type="submission" date="2024-06" db="EMBL/GenBank/DDBJ databases">
        <authorList>
            <person name="Liu X."/>
            <person name="Lenzi L."/>
            <person name="Haldenby T S."/>
            <person name="Uol C."/>
        </authorList>
    </citation>
    <scope>NUCLEOTIDE SEQUENCE</scope>
</reference>
<dbReference type="PANTHER" id="PTHR23048:SF59">
    <property type="entry name" value="EF-HAND SUPERFAMILY PROTEIN"/>
    <property type="match status" value="1"/>
</dbReference>
<comment type="caution">
    <text evidence="4">The sequence shown here is derived from an EMBL/GenBank/DDBJ whole genome shotgun (WGS) entry which is preliminary data.</text>
</comment>
<dbReference type="GO" id="GO:0005509">
    <property type="term" value="F:calcium ion binding"/>
    <property type="evidence" value="ECO:0007669"/>
    <property type="project" value="InterPro"/>
</dbReference>
<dbReference type="SMART" id="SM00054">
    <property type="entry name" value="EFh"/>
    <property type="match status" value="4"/>
</dbReference>